<dbReference type="SUPFAM" id="SSF56059">
    <property type="entry name" value="Glutathione synthetase ATP-binding domain-like"/>
    <property type="match status" value="1"/>
</dbReference>
<dbReference type="GO" id="GO:0003989">
    <property type="term" value="F:acetyl-CoA carboxylase activity"/>
    <property type="evidence" value="ECO:0007669"/>
    <property type="project" value="InterPro"/>
</dbReference>
<evidence type="ECO:0000313" key="3">
    <source>
        <dbReference type="Proteomes" id="UP000233837"/>
    </source>
</evidence>
<dbReference type="EMBL" id="KZ503041">
    <property type="protein sequence ID" value="PKU69163.1"/>
    <property type="molecule type" value="Genomic_DNA"/>
</dbReference>
<name>A0A2I0W0H1_9ASPA</name>
<evidence type="ECO:0000259" key="1">
    <source>
        <dbReference type="Pfam" id="PF02786"/>
    </source>
</evidence>
<keyword evidence="3" id="KW-1185">Reference proteome</keyword>
<organism evidence="2 3">
    <name type="scientific">Dendrobium catenatum</name>
    <dbReference type="NCBI Taxonomy" id="906689"/>
    <lineage>
        <taxon>Eukaryota</taxon>
        <taxon>Viridiplantae</taxon>
        <taxon>Streptophyta</taxon>
        <taxon>Embryophyta</taxon>
        <taxon>Tracheophyta</taxon>
        <taxon>Spermatophyta</taxon>
        <taxon>Magnoliopsida</taxon>
        <taxon>Liliopsida</taxon>
        <taxon>Asparagales</taxon>
        <taxon>Orchidaceae</taxon>
        <taxon>Epidendroideae</taxon>
        <taxon>Malaxideae</taxon>
        <taxon>Dendrobiinae</taxon>
        <taxon>Dendrobium</taxon>
    </lineage>
</organism>
<dbReference type="InterPro" id="IPR005479">
    <property type="entry name" value="CPAse_ATP-bd"/>
</dbReference>
<dbReference type="InterPro" id="IPR049076">
    <property type="entry name" value="ACCA"/>
</dbReference>
<protein>
    <submittedName>
        <fullName evidence="2">Acetyl-CoA carboxylase 1</fullName>
    </submittedName>
</protein>
<dbReference type="AlphaFoldDB" id="A0A2I0W0H1"/>
<dbReference type="Gene3D" id="3.30.470.20">
    <property type="entry name" value="ATP-grasp fold, B domain"/>
    <property type="match status" value="1"/>
</dbReference>
<dbReference type="Pfam" id="PF02786">
    <property type="entry name" value="CPSase_L_D2"/>
    <property type="match status" value="1"/>
</dbReference>
<reference evidence="2 3" key="1">
    <citation type="journal article" date="2016" name="Sci. Rep.">
        <title>The Dendrobium catenatum Lindl. genome sequence provides insights into polysaccharide synthase, floral development and adaptive evolution.</title>
        <authorList>
            <person name="Zhang G.Q."/>
            <person name="Xu Q."/>
            <person name="Bian C."/>
            <person name="Tsai W.C."/>
            <person name="Yeh C.M."/>
            <person name="Liu K.W."/>
            <person name="Yoshida K."/>
            <person name="Zhang L.S."/>
            <person name="Chang S.B."/>
            <person name="Chen F."/>
            <person name="Shi Y."/>
            <person name="Su Y.Y."/>
            <person name="Zhang Y.Q."/>
            <person name="Chen L.J."/>
            <person name="Yin Y."/>
            <person name="Lin M."/>
            <person name="Huang H."/>
            <person name="Deng H."/>
            <person name="Wang Z.W."/>
            <person name="Zhu S.L."/>
            <person name="Zhao X."/>
            <person name="Deng C."/>
            <person name="Niu S.C."/>
            <person name="Huang J."/>
            <person name="Wang M."/>
            <person name="Liu G.H."/>
            <person name="Yang H.J."/>
            <person name="Xiao X.J."/>
            <person name="Hsiao Y.Y."/>
            <person name="Wu W.L."/>
            <person name="Chen Y.Y."/>
            <person name="Mitsuda N."/>
            <person name="Ohme-Takagi M."/>
            <person name="Luo Y.B."/>
            <person name="Van de Peer Y."/>
            <person name="Liu Z.J."/>
        </authorList>
    </citation>
    <scope>NUCLEOTIDE SEQUENCE [LARGE SCALE GENOMIC DNA]</scope>
    <source>
        <tissue evidence="2">The whole plant</tissue>
    </source>
</reference>
<sequence>MKKLKLYSSKYRVKFPGSPIFIMRVSSQNRHLEVQLLCDQHGNITALHSSDCSVQQMHRKIIEEDPIIIAPVETVKHLVTSARKLWMRDQMKRSLHTTDSQAAGCDPSSRCIDKKTKLVACLRIPGTDTQALACHSEQKKRIS</sequence>
<dbReference type="GO" id="GO:0006633">
    <property type="term" value="P:fatty acid biosynthetic process"/>
    <property type="evidence" value="ECO:0007669"/>
    <property type="project" value="TreeGrafter"/>
</dbReference>
<gene>
    <name evidence="2" type="primary">ACC1</name>
    <name evidence="2" type="ORF">MA16_Dca002433</name>
</gene>
<dbReference type="PANTHER" id="PTHR45728">
    <property type="entry name" value="ACETYL-COA CARBOXYLASE, ISOFORM A"/>
    <property type="match status" value="1"/>
</dbReference>
<accession>A0A2I0W0H1</accession>
<feature type="domain" description="Carbamoyl phosphate synthase ATP-binding" evidence="1">
    <location>
        <begin position="13"/>
        <end position="85"/>
    </location>
</feature>
<reference evidence="2 3" key="2">
    <citation type="journal article" date="2017" name="Nature">
        <title>The Apostasia genome and the evolution of orchids.</title>
        <authorList>
            <person name="Zhang G.Q."/>
            <person name="Liu K.W."/>
            <person name="Li Z."/>
            <person name="Lohaus R."/>
            <person name="Hsiao Y.Y."/>
            <person name="Niu S.C."/>
            <person name="Wang J.Y."/>
            <person name="Lin Y.C."/>
            <person name="Xu Q."/>
            <person name="Chen L.J."/>
            <person name="Yoshida K."/>
            <person name="Fujiwara S."/>
            <person name="Wang Z.W."/>
            <person name="Zhang Y.Q."/>
            <person name="Mitsuda N."/>
            <person name="Wang M."/>
            <person name="Liu G.H."/>
            <person name="Pecoraro L."/>
            <person name="Huang H.X."/>
            <person name="Xiao X.J."/>
            <person name="Lin M."/>
            <person name="Wu X.Y."/>
            <person name="Wu W.L."/>
            <person name="Chen Y.Y."/>
            <person name="Chang S.B."/>
            <person name="Sakamoto S."/>
            <person name="Ohme-Takagi M."/>
            <person name="Yagi M."/>
            <person name="Zeng S.J."/>
            <person name="Shen C.Y."/>
            <person name="Yeh C.M."/>
            <person name="Luo Y.B."/>
            <person name="Tsai W.C."/>
            <person name="Van de Peer Y."/>
            <person name="Liu Z.J."/>
        </authorList>
    </citation>
    <scope>NUCLEOTIDE SEQUENCE [LARGE SCALE GENOMIC DNA]</scope>
    <source>
        <tissue evidence="2">The whole plant</tissue>
    </source>
</reference>
<dbReference type="PANTHER" id="PTHR45728:SF3">
    <property type="entry name" value="ACETYL-COA CARBOXYLASE"/>
    <property type="match status" value="1"/>
</dbReference>
<dbReference type="STRING" id="906689.A0A2I0W0H1"/>
<dbReference type="Proteomes" id="UP000233837">
    <property type="component" value="Unassembled WGS sequence"/>
</dbReference>
<dbReference type="GO" id="GO:0005524">
    <property type="term" value="F:ATP binding"/>
    <property type="evidence" value="ECO:0007669"/>
    <property type="project" value="InterPro"/>
</dbReference>
<evidence type="ECO:0000313" key="2">
    <source>
        <dbReference type="EMBL" id="PKU69163.1"/>
    </source>
</evidence>
<proteinExistence type="predicted"/>